<feature type="compositionally biased region" description="Basic and acidic residues" evidence="1">
    <location>
        <begin position="715"/>
        <end position="724"/>
    </location>
</feature>
<dbReference type="Pfam" id="PF21040">
    <property type="entry name" value="CEP104-like_TOG"/>
    <property type="match status" value="1"/>
</dbReference>
<dbReference type="InterPro" id="IPR048738">
    <property type="entry name" value="CEP104_Znf"/>
</dbReference>
<feature type="compositionally biased region" description="Polar residues" evidence="1">
    <location>
        <begin position="981"/>
        <end position="996"/>
    </location>
</feature>
<evidence type="ECO:0000256" key="1">
    <source>
        <dbReference type="SAM" id="MobiDB-lite"/>
    </source>
</evidence>
<evidence type="ECO:0000313" key="4">
    <source>
        <dbReference type="Proteomes" id="UP001497525"/>
    </source>
</evidence>
<dbReference type="Gene3D" id="1.25.10.10">
    <property type="entry name" value="Leucine-rich Repeat Variant"/>
    <property type="match status" value="1"/>
</dbReference>
<dbReference type="AlphaFoldDB" id="A0AAV2TYU6"/>
<gene>
    <name evidence="3" type="ORF">CDAUBV1_LOCUS17020</name>
</gene>
<dbReference type="InterPro" id="IPR011989">
    <property type="entry name" value="ARM-like"/>
</dbReference>
<feature type="region of interest" description="Disordered" evidence="1">
    <location>
        <begin position="425"/>
        <end position="447"/>
    </location>
</feature>
<evidence type="ECO:0000259" key="2">
    <source>
        <dbReference type="PROSITE" id="PS50151"/>
    </source>
</evidence>
<feature type="compositionally biased region" description="Basic residues" evidence="1">
    <location>
        <begin position="998"/>
        <end position="1016"/>
    </location>
</feature>
<sequence length="1016" mass="114306">MPYKLPFRVVSVTSEEDLFPSTELNHHSPSTRGWISSRSCSYPQEVILALRNRARMCKIQVLSHQYLIASKIEFYIGEAPEDDVNHFENAKYTKLGYVVLSDNLNTDFRVRELKSVHVDASGSFVRLLLHKSYANRLNNYDQVGIIAINLLGIFTDKSNNEKATGSLIQKNPDFIPPTEDLAFDIYQDPEVANIIRSLEKQKEVMVLQERFDQAQKIRDAITALQRIGERLGRLAMEKQQAVEVENYECAKQKKLEMEEQRAIMYREFDLSNLLSSRPEEKEANDKEQTNDNSTTKPVSYRSSIRGRPEPIHLETLNELGALTQDGDEYGGEDSNSYDKPIEQYRLGLYDRLSAAADPDDRPLPALAKRQQKNNNAFVMDDDDLSEQHSEVSADVRIVESRLPPGHYSLDEPSEVHEDQTEFGELIPDDESLSTDIPNLPEPLSEEQRRQASVAIDVVGIDLVTKALSKNWSFREKALVELEKRVTALKLPPPVSAPNGADADPRAELRSTTFLLKRLLNDPVLSIFRLACYLMEKIVIDFAERYDIPRPELYYCLDKLVPVLIQRVGDASPKIREVAKAQILSTARWPQVRQNSTFWAELVRPFSSVALNRLALGRLELVTELYASRGADPPVADQTHAQSHTGFTAEALANFTTRALTHRSIEVREGAENLIVALYRAEDRAVIRHALPLDDNNAHTHPMYRRIFAKFERIDNKSGSPKDESEVPVSDVQKKRKQVEALQAEVERLRAMMENGSTGSTLQPPEAAGRMRQVRYISPKSKANKSPRYKLNPMSKRQDPTESSADSTKGSSILRSHSAQLTSEAELLLNLDKTCIFCGEQNDKFTEEGLDLHYWKDCPMLHRCANCKQVVEIASVTEHLLKECEAIPAGRYVLCSRCSEAIPAAEMRTHPCIPAAPGRLRCPLCHTNLPTPDPGSVAPGGPEDIWKSHLLGIGPPNIPVCPNNPRHPMVPQRAHCIIPQTRSPRNNVTSQPTSQVASVKRKTGIPRPVHAKPVRLA</sequence>
<dbReference type="SUPFAM" id="SSF49785">
    <property type="entry name" value="Galactose-binding domain-like"/>
    <property type="match status" value="1"/>
</dbReference>
<feature type="compositionally biased region" description="Polar residues" evidence="1">
    <location>
        <begin position="290"/>
        <end position="302"/>
    </location>
</feature>
<feature type="compositionally biased region" description="Polar residues" evidence="1">
    <location>
        <begin position="800"/>
        <end position="815"/>
    </location>
</feature>
<feature type="compositionally biased region" description="Basic and acidic residues" evidence="1">
    <location>
        <begin position="277"/>
        <end position="289"/>
    </location>
</feature>
<dbReference type="InterPro" id="IPR016024">
    <property type="entry name" value="ARM-type_fold"/>
</dbReference>
<organism evidence="3 4">
    <name type="scientific">Calicophoron daubneyi</name>
    <name type="common">Rumen fluke</name>
    <name type="synonym">Paramphistomum daubneyi</name>
    <dbReference type="NCBI Taxonomy" id="300641"/>
    <lineage>
        <taxon>Eukaryota</taxon>
        <taxon>Metazoa</taxon>
        <taxon>Spiralia</taxon>
        <taxon>Lophotrochozoa</taxon>
        <taxon>Platyhelminthes</taxon>
        <taxon>Trematoda</taxon>
        <taxon>Digenea</taxon>
        <taxon>Plagiorchiida</taxon>
        <taxon>Pronocephalata</taxon>
        <taxon>Paramphistomoidea</taxon>
        <taxon>Paramphistomidae</taxon>
        <taxon>Calicophoron</taxon>
    </lineage>
</organism>
<dbReference type="Pfam" id="PF21039">
    <property type="entry name" value="CEP104_ZnF"/>
    <property type="match status" value="1"/>
</dbReference>
<name>A0AAV2TYU6_CALDB</name>
<dbReference type="InterPro" id="IPR008979">
    <property type="entry name" value="Galactose-bd-like_sf"/>
</dbReference>
<protein>
    <recommendedName>
        <fullName evidence="2">UVR domain-containing protein</fullName>
    </recommendedName>
</protein>
<reference evidence="3" key="1">
    <citation type="submission" date="2024-06" db="EMBL/GenBank/DDBJ databases">
        <authorList>
            <person name="Liu X."/>
            <person name="Lenzi L."/>
            <person name="Haldenby T S."/>
            <person name="Uol C."/>
        </authorList>
    </citation>
    <scope>NUCLEOTIDE SEQUENCE</scope>
</reference>
<dbReference type="EMBL" id="CAXLJL010000933">
    <property type="protein sequence ID" value="CAL5141694.1"/>
    <property type="molecule type" value="Genomic_DNA"/>
</dbReference>
<dbReference type="GO" id="GO:0005929">
    <property type="term" value="C:cilium"/>
    <property type="evidence" value="ECO:0007669"/>
    <property type="project" value="TreeGrafter"/>
</dbReference>
<accession>A0AAV2TYU6</accession>
<dbReference type="PANTHER" id="PTHR13371">
    <property type="entry name" value="GLYCINE-, GLUTAMATE-, THIENYLCYCLOHEXYLPIPERIDINE-BINDING PROTEIN"/>
    <property type="match status" value="1"/>
</dbReference>
<dbReference type="PROSITE" id="PS50151">
    <property type="entry name" value="UVR"/>
    <property type="match status" value="1"/>
</dbReference>
<dbReference type="InterPro" id="IPR048739">
    <property type="entry name" value="CEP104_N"/>
</dbReference>
<dbReference type="InterPro" id="IPR001943">
    <property type="entry name" value="UVR_dom"/>
</dbReference>
<comment type="caution">
    <text evidence="3">The sequence shown here is derived from an EMBL/GenBank/DDBJ whole genome shotgun (WGS) entry which is preliminary data.</text>
</comment>
<dbReference type="Pfam" id="PF21038">
    <property type="entry name" value="CEP104_N"/>
    <property type="match status" value="1"/>
</dbReference>
<feature type="domain" description="UVR" evidence="2">
    <location>
        <begin position="192"/>
        <end position="227"/>
    </location>
</feature>
<feature type="region of interest" description="Disordered" evidence="1">
    <location>
        <begin position="981"/>
        <end position="1016"/>
    </location>
</feature>
<feature type="region of interest" description="Disordered" evidence="1">
    <location>
        <begin position="774"/>
        <end position="815"/>
    </location>
</feature>
<dbReference type="InterPro" id="IPR052607">
    <property type="entry name" value="CEP104-like"/>
</dbReference>
<evidence type="ECO:0000313" key="3">
    <source>
        <dbReference type="EMBL" id="CAL5141694.1"/>
    </source>
</evidence>
<dbReference type="PANTHER" id="PTHR13371:SF0">
    <property type="entry name" value="CENTROSOMAL PROTEIN OF 104 KDA"/>
    <property type="match status" value="1"/>
</dbReference>
<feature type="region of interest" description="Disordered" evidence="1">
    <location>
        <begin position="715"/>
        <end position="736"/>
    </location>
</feature>
<feature type="region of interest" description="Disordered" evidence="1">
    <location>
        <begin position="274"/>
        <end position="311"/>
    </location>
</feature>
<dbReference type="Proteomes" id="UP001497525">
    <property type="component" value="Unassembled WGS sequence"/>
</dbReference>
<dbReference type="SUPFAM" id="SSF48371">
    <property type="entry name" value="ARM repeat"/>
    <property type="match status" value="1"/>
</dbReference>
<proteinExistence type="predicted"/>